<dbReference type="PRINTS" id="PR00069">
    <property type="entry name" value="ALDKETRDTASE"/>
</dbReference>
<proteinExistence type="predicted"/>
<evidence type="ECO:0000313" key="6">
    <source>
        <dbReference type="EMBL" id="KAK7400888.1"/>
    </source>
</evidence>
<dbReference type="AlphaFoldDB" id="A0AAN9SVE9"/>
<dbReference type="PROSITE" id="PS00063">
    <property type="entry name" value="ALDOKETO_REDUCTASE_3"/>
    <property type="match status" value="1"/>
</dbReference>
<dbReference type="CDD" id="cd19124">
    <property type="entry name" value="AKR_AKR4A_4B"/>
    <property type="match status" value="1"/>
</dbReference>
<dbReference type="Proteomes" id="UP001386955">
    <property type="component" value="Unassembled WGS sequence"/>
</dbReference>
<dbReference type="InterPro" id="IPR020471">
    <property type="entry name" value="AKR"/>
</dbReference>
<dbReference type="GO" id="GO:0044550">
    <property type="term" value="P:secondary metabolite biosynthetic process"/>
    <property type="evidence" value="ECO:0007669"/>
    <property type="project" value="UniProtKB-ARBA"/>
</dbReference>
<organism evidence="6 7">
    <name type="scientific">Psophocarpus tetragonolobus</name>
    <name type="common">Winged bean</name>
    <name type="synonym">Dolichos tetragonolobus</name>
    <dbReference type="NCBI Taxonomy" id="3891"/>
    <lineage>
        <taxon>Eukaryota</taxon>
        <taxon>Viridiplantae</taxon>
        <taxon>Streptophyta</taxon>
        <taxon>Embryophyta</taxon>
        <taxon>Tracheophyta</taxon>
        <taxon>Spermatophyta</taxon>
        <taxon>Magnoliopsida</taxon>
        <taxon>eudicotyledons</taxon>
        <taxon>Gunneridae</taxon>
        <taxon>Pentapetalae</taxon>
        <taxon>rosids</taxon>
        <taxon>fabids</taxon>
        <taxon>Fabales</taxon>
        <taxon>Fabaceae</taxon>
        <taxon>Papilionoideae</taxon>
        <taxon>50 kb inversion clade</taxon>
        <taxon>NPAAA clade</taxon>
        <taxon>indigoferoid/millettioid clade</taxon>
        <taxon>Phaseoleae</taxon>
        <taxon>Psophocarpus</taxon>
    </lineage>
</organism>
<accession>A0AAN9SVE9</accession>
<name>A0AAN9SVE9_PSOTE</name>
<feature type="domain" description="NADP-dependent oxidoreductase" evidence="5">
    <location>
        <begin position="27"/>
        <end position="298"/>
    </location>
</feature>
<evidence type="ECO:0000256" key="1">
    <source>
        <dbReference type="ARBA" id="ARBA00023002"/>
    </source>
</evidence>
<keyword evidence="7" id="KW-1185">Reference proteome</keyword>
<dbReference type="PIRSF" id="PIRSF000097">
    <property type="entry name" value="AKR"/>
    <property type="match status" value="1"/>
</dbReference>
<dbReference type="EMBL" id="JAYMYS010000003">
    <property type="protein sequence ID" value="KAK7400888.1"/>
    <property type="molecule type" value="Genomic_DNA"/>
</dbReference>
<dbReference type="InterPro" id="IPR018170">
    <property type="entry name" value="Aldo/ket_reductase_CS"/>
</dbReference>
<dbReference type="InterPro" id="IPR023210">
    <property type="entry name" value="NADP_OxRdtase_dom"/>
</dbReference>
<dbReference type="SUPFAM" id="SSF51430">
    <property type="entry name" value="NAD(P)-linked oxidoreductase"/>
    <property type="match status" value="1"/>
</dbReference>
<reference evidence="6 7" key="1">
    <citation type="submission" date="2024-01" db="EMBL/GenBank/DDBJ databases">
        <title>The genomes of 5 underutilized Papilionoideae crops provide insights into root nodulation and disease resistanc.</title>
        <authorList>
            <person name="Jiang F."/>
        </authorList>
    </citation>
    <scope>NUCLEOTIDE SEQUENCE [LARGE SCALE GENOMIC DNA]</scope>
    <source>
        <strain evidence="6">DUOXIRENSHENG_FW03</strain>
        <tissue evidence="6">Leaves</tissue>
    </source>
</reference>
<dbReference type="InterPro" id="IPR044497">
    <property type="entry name" value="AKR4A/B"/>
</dbReference>
<evidence type="ECO:0000259" key="5">
    <source>
        <dbReference type="Pfam" id="PF00248"/>
    </source>
</evidence>
<dbReference type="PANTHER" id="PTHR11732">
    <property type="entry name" value="ALDO/KETO REDUCTASE"/>
    <property type="match status" value="1"/>
</dbReference>
<dbReference type="InterPro" id="IPR036812">
    <property type="entry name" value="NAD(P)_OxRdtase_dom_sf"/>
</dbReference>
<dbReference type="Gene3D" id="3.20.20.100">
    <property type="entry name" value="NADP-dependent oxidoreductase domain"/>
    <property type="match status" value="1"/>
</dbReference>
<evidence type="ECO:0000256" key="3">
    <source>
        <dbReference type="PIRSR" id="PIRSR000097-2"/>
    </source>
</evidence>
<dbReference type="GO" id="GO:0016616">
    <property type="term" value="F:oxidoreductase activity, acting on the CH-OH group of donors, NAD or NADP as acceptor"/>
    <property type="evidence" value="ECO:0007669"/>
    <property type="project" value="InterPro"/>
</dbReference>
<gene>
    <name evidence="6" type="ORF">VNO78_12197</name>
</gene>
<evidence type="ECO:0000313" key="7">
    <source>
        <dbReference type="Proteomes" id="UP001386955"/>
    </source>
</evidence>
<sequence length="321" mass="35825">MSAPNVPKVVLQQPPSSKWNPVTVPVIGLGTAAANNDGDVVKSAVIEAIKMGYRHFDTAAQYGSEQGLGEAIAEALQLGLIASRDELFITSKLWCCDNHPHLVLPALQKSLQSLKLDYLDLYLVHWPISAKPGMRDMPYSEECLVPFDLKGVWAAMEECHKLGLTKSIGVSNFSCKKLENLLSFATIPPSVNQVEMNIAWQQKNLREYCKAKGIIVTAYSPLGAKGSIWDINQILDNELTKQIAQAHGKTVAQVCLRWLFEQGVIFIPKSYNKERLQKNIEIFDWSLTKDDHEKINQVKQERMFKNGTAAFPLPDLFDGET</sequence>
<dbReference type="FunFam" id="3.20.20.100:FF:000014">
    <property type="entry name" value="NAD(P)-linked oxidoreductase superfamily protein"/>
    <property type="match status" value="1"/>
</dbReference>
<evidence type="ECO:0000256" key="4">
    <source>
        <dbReference type="PIRSR" id="PIRSR000097-3"/>
    </source>
</evidence>
<feature type="active site" description="Proton donor" evidence="2">
    <location>
        <position position="62"/>
    </location>
</feature>
<dbReference type="PROSITE" id="PS00062">
    <property type="entry name" value="ALDOKETO_REDUCTASE_2"/>
    <property type="match status" value="1"/>
</dbReference>
<dbReference type="PROSITE" id="PS00798">
    <property type="entry name" value="ALDOKETO_REDUCTASE_1"/>
    <property type="match status" value="1"/>
</dbReference>
<protein>
    <recommendedName>
        <fullName evidence="5">NADP-dependent oxidoreductase domain-containing protein</fullName>
    </recommendedName>
</protein>
<feature type="binding site" evidence="3">
    <location>
        <position position="125"/>
    </location>
    <ligand>
        <name>substrate</name>
    </ligand>
</feature>
<evidence type="ECO:0000256" key="2">
    <source>
        <dbReference type="PIRSR" id="PIRSR000097-1"/>
    </source>
</evidence>
<keyword evidence="1" id="KW-0560">Oxidoreductase</keyword>
<feature type="site" description="Lowers pKa of active site Tyr" evidence="4">
    <location>
        <position position="92"/>
    </location>
</feature>
<comment type="caution">
    <text evidence="6">The sequence shown here is derived from an EMBL/GenBank/DDBJ whole genome shotgun (WGS) entry which is preliminary data.</text>
</comment>
<dbReference type="Pfam" id="PF00248">
    <property type="entry name" value="Aldo_ket_red"/>
    <property type="match status" value="1"/>
</dbReference>